<reference evidence="2" key="1">
    <citation type="submission" date="2016-06" db="EMBL/GenBank/DDBJ databases">
        <title>Parallel loss of symbiosis genes in relatives of nitrogen-fixing non-legume Parasponia.</title>
        <authorList>
            <person name="Van Velzen R."/>
            <person name="Holmer R."/>
            <person name="Bu F."/>
            <person name="Rutten L."/>
            <person name="Van Zeijl A."/>
            <person name="Liu W."/>
            <person name="Santuari L."/>
            <person name="Cao Q."/>
            <person name="Sharma T."/>
            <person name="Shen D."/>
            <person name="Roswanjaya Y."/>
            <person name="Wardhani T."/>
            <person name="Kalhor M.S."/>
            <person name="Jansen J."/>
            <person name="Van den Hoogen J."/>
            <person name="Gungor B."/>
            <person name="Hartog M."/>
            <person name="Hontelez J."/>
            <person name="Verver J."/>
            <person name="Yang W.-C."/>
            <person name="Schijlen E."/>
            <person name="Repin R."/>
            <person name="Schilthuizen M."/>
            <person name="Schranz E."/>
            <person name="Heidstra R."/>
            <person name="Miyata K."/>
            <person name="Fedorova E."/>
            <person name="Kohlen W."/>
            <person name="Bisseling T."/>
            <person name="Smit S."/>
            <person name="Geurts R."/>
        </authorList>
    </citation>
    <scope>NUCLEOTIDE SEQUENCE [LARGE SCALE GENOMIC DNA]</scope>
    <source>
        <strain evidence="2">cv. RG33-2</strain>
    </source>
</reference>
<name>A0A2P5E8V2_TREOI</name>
<organism evidence="1 2">
    <name type="scientific">Trema orientale</name>
    <name type="common">Charcoal tree</name>
    <name type="synonym">Celtis orientalis</name>
    <dbReference type="NCBI Taxonomy" id="63057"/>
    <lineage>
        <taxon>Eukaryota</taxon>
        <taxon>Viridiplantae</taxon>
        <taxon>Streptophyta</taxon>
        <taxon>Embryophyta</taxon>
        <taxon>Tracheophyta</taxon>
        <taxon>Spermatophyta</taxon>
        <taxon>Magnoliopsida</taxon>
        <taxon>eudicotyledons</taxon>
        <taxon>Gunneridae</taxon>
        <taxon>Pentapetalae</taxon>
        <taxon>rosids</taxon>
        <taxon>fabids</taxon>
        <taxon>Rosales</taxon>
        <taxon>Cannabaceae</taxon>
        <taxon>Trema</taxon>
    </lineage>
</organism>
<comment type="caution">
    <text evidence="1">The sequence shown here is derived from an EMBL/GenBank/DDBJ whole genome shotgun (WGS) entry which is preliminary data.</text>
</comment>
<dbReference type="OrthoDB" id="10411756at2759"/>
<sequence>MGFDEYDGIQWFMANRVRFEAHHQTASPPALASTGFTTSFLSLTAMSNI</sequence>
<proteinExistence type="predicted"/>
<keyword evidence="2" id="KW-1185">Reference proteome</keyword>
<accession>A0A2P5E8V2</accession>
<dbReference type="InParanoid" id="A0A2P5E8V2"/>
<evidence type="ECO:0000313" key="1">
    <source>
        <dbReference type="EMBL" id="PON81975.1"/>
    </source>
</evidence>
<protein>
    <submittedName>
        <fullName evidence="1">Uncharacterized protein</fullName>
    </submittedName>
</protein>
<dbReference type="Proteomes" id="UP000237000">
    <property type="component" value="Unassembled WGS sequence"/>
</dbReference>
<evidence type="ECO:0000313" key="2">
    <source>
        <dbReference type="Proteomes" id="UP000237000"/>
    </source>
</evidence>
<gene>
    <name evidence="1" type="ORF">TorRG33x02_221930</name>
</gene>
<dbReference type="AlphaFoldDB" id="A0A2P5E8V2"/>
<dbReference type="EMBL" id="JXTC01000204">
    <property type="protein sequence ID" value="PON81975.1"/>
    <property type="molecule type" value="Genomic_DNA"/>
</dbReference>